<reference evidence="1 2" key="1">
    <citation type="journal article" date="2023" name="Sci. Data">
        <title>Genome assembly of the Korean intertidal mud-creeper Batillaria attramentaria.</title>
        <authorList>
            <person name="Patra A.K."/>
            <person name="Ho P.T."/>
            <person name="Jun S."/>
            <person name="Lee S.J."/>
            <person name="Kim Y."/>
            <person name="Won Y.J."/>
        </authorList>
    </citation>
    <scope>NUCLEOTIDE SEQUENCE [LARGE SCALE GENOMIC DNA]</scope>
    <source>
        <strain evidence="1">Wonlab-2016</strain>
    </source>
</reference>
<gene>
    <name evidence="1" type="ORF">BaRGS_00029447</name>
</gene>
<organism evidence="1 2">
    <name type="scientific">Batillaria attramentaria</name>
    <dbReference type="NCBI Taxonomy" id="370345"/>
    <lineage>
        <taxon>Eukaryota</taxon>
        <taxon>Metazoa</taxon>
        <taxon>Spiralia</taxon>
        <taxon>Lophotrochozoa</taxon>
        <taxon>Mollusca</taxon>
        <taxon>Gastropoda</taxon>
        <taxon>Caenogastropoda</taxon>
        <taxon>Sorbeoconcha</taxon>
        <taxon>Cerithioidea</taxon>
        <taxon>Batillariidae</taxon>
        <taxon>Batillaria</taxon>
    </lineage>
</organism>
<evidence type="ECO:0000313" key="2">
    <source>
        <dbReference type="Proteomes" id="UP001519460"/>
    </source>
</evidence>
<sequence>MWSGKATPKPAAFAGTGRPGGYQAMATRLMAESLKDCHGSARGCTWVEQHKMSSEKKPFTLTIATDNETALWLLRSIAD</sequence>
<dbReference type="AlphaFoldDB" id="A0ABD0JWD3"/>
<dbReference type="EMBL" id="JACVVK020000306">
    <property type="protein sequence ID" value="KAK7479277.1"/>
    <property type="molecule type" value="Genomic_DNA"/>
</dbReference>
<dbReference type="Proteomes" id="UP001519460">
    <property type="component" value="Unassembled WGS sequence"/>
</dbReference>
<proteinExistence type="predicted"/>
<protein>
    <submittedName>
        <fullName evidence="1">Uncharacterized protein</fullName>
    </submittedName>
</protein>
<accession>A0ABD0JWD3</accession>
<comment type="caution">
    <text evidence="1">The sequence shown here is derived from an EMBL/GenBank/DDBJ whole genome shotgun (WGS) entry which is preliminary data.</text>
</comment>
<evidence type="ECO:0000313" key="1">
    <source>
        <dbReference type="EMBL" id="KAK7479277.1"/>
    </source>
</evidence>
<name>A0ABD0JWD3_9CAEN</name>
<keyword evidence="2" id="KW-1185">Reference proteome</keyword>